<organism evidence="1 2">
    <name type="scientific">Rhizobium anhuiense</name>
    <dbReference type="NCBI Taxonomy" id="1184720"/>
    <lineage>
        <taxon>Bacteria</taxon>
        <taxon>Pseudomonadati</taxon>
        <taxon>Pseudomonadota</taxon>
        <taxon>Alphaproteobacteria</taxon>
        <taxon>Hyphomicrobiales</taxon>
        <taxon>Rhizobiaceae</taxon>
        <taxon>Rhizobium/Agrobacterium group</taxon>
        <taxon>Rhizobium</taxon>
    </lineage>
</organism>
<proteinExistence type="predicted"/>
<name>A0ABX4J053_9HYPH</name>
<protein>
    <submittedName>
        <fullName evidence="1">Uncharacterized protein</fullName>
    </submittedName>
</protein>
<accession>A0ABX4J053</accession>
<evidence type="ECO:0000313" key="1">
    <source>
        <dbReference type="EMBL" id="PDS47523.1"/>
    </source>
</evidence>
<sequence length="64" mass="6966">MINRPLQRHVDVLEFIGCVAPTGGEAQATLASYLFDTRPCQTFAPRCDAVEKGDVAKRKGDDDA</sequence>
<keyword evidence="2" id="KW-1185">Reference proteome</keyword>
<dbReference type="Proteomes" id="UP000219972">
    <property type="component" value="Unassembled WGS sequence"/>
</dbReference>
<evidence type="ECO:0000313" key="2">
    <source>
        <dbReference type="Proteomes" id="UP000219972"/>
    </source>
</evidence>
<gene>
    <name evidence="1" type="ORF">CO662_34475</name>
</gene>
<reference evidence="1 2" key="1">
    <citation type="submission" date="2017-09" db="EMBL/GenBank/DDBJ databases">
        <title>Comparative genomics of rhizobia isolated from Phaseolus vulgaris in China.</title>
        <authorList>
            <person name="Tong W."/>
        </authorList>
    </citation>
    <scope>NUCLEOTIDE SEQUENCE [LARGE SCALE GENOMIC DNA]</scope>
    <source>
        <strain evidence="1 2">Y27</strain>
    </source>
</reference>
<dbReference type="EMBL" id="NWSL01000043">
    <property type="protein sequence ID" value="PDS47523.1"/>
    <property type="molecule type" value="Genomic_DNA"/>
</dbReference>
<comment type="caution">
    <text evidence="1">The sequence shown here is derived from an EMBL/GenBank/DDBJ whole genome shotgun (WGS) entry which is preliminary data.</text>
</comment>